<dbReference type="Proteomes" id="UP001055153">
    <property type="component" value="Unassembled WGS sequence"/>
</dbReference>
<dbReference type="RefSeq" id="WP_238234493.1">
    <property type="nucleotide sequence ID" value="NZ_BPQQ01000016.1"/>
</dbReference>
<dbReference type="SUPFAM" id="SSF51182">
    <property type="entry name" value="RmlC-like cupins"/>
    <property type="match status" value="1"/>
</dbReference>
<accession>A0ABQ4SCT9</accession>
<name>A0ABQ4SCT9_9HYPH</name>
<feature type="domain" description="Mannose-6-phosphate isomerase type II C-terminal" evidence="1">
    <location>
        <begin position="25"/>
        <end position="128"/>
    </location>
</feature>
<evidence type="ECO:0000259" key="1">
    <source>
        <dbReference type="Pfam" id="PF01050"/>
    </source>
</evidence>
<dbReference type="InterPro" id="IPR001538">
    <property type="entry name" value="Man6P_isomerase-2_C"/>
</dbReference>
<reference evidence="2" key="1">
    <citation type="journal article" date="2021" name="Front. Microbiol.">
        <title>Comprehensive Comparative Genomics and Phenotyping of Methylobacterium Species.</title>
        <authorList>
            <person name="Alessa O."/>
            <person name="Ogura Y."/>
            <person name="Fujitani Y."/>
            <person name="Takami H."/>
            <person name="Hayashi T."/>
            <person name="Sahin N."/>
            <person name="Tani A."/>
        </authorList>
    </citation>
    <scope>NUCLEOTIDE SEQUENCE</scope>
    <source>
        <strain evidence="2">DSM 17168</strain>
    </source>
</reference>
<comment type="caution">
    <text evidence="2">The sequence shown here is derived from an EMBL/GenBank/DDBJ whole genome shotgun (WGS) entry which is preliminary data.</text>
</comment>
<dbReference type="InterPro" id="IPR051161">
    <property type="entry name" value="Mannose-6P_isomerase_type2"/>
</dbReference>
<keyword evidence="3" id="KW-1185">Reference proteome</keyword>
<sequence length="136" mass="15118">MTLALTPQAFASAGAVTYQPGDRDCRPWGTWEVLATGPGYTVKRITVTPGQRLSLQYHNHRAEHWTIVSGSADVEIDDRVLHLAQGEHVHIPLKATHRIRNAGQDDMVFIEVQYGALLDENDIVRVTDDYGRCVPA</sequence>
<dbReference type="Gene3D" id="2.60.120.10">
    <property type="entry name" value="Jelly Rolls"/>
    <property type="match status" value="1"/>
</dbReference>
<evidence type="ECO:0000313" key="3">
    <source>
        <dbReference type="Proteomes" id="UP001055153"/>
    </source>
</evidence>
<gene>
    <name evidence="2" type="ORF">GMJLKIPL_1532</name>
</gene>
<dbReference type="CDD" id="cd02213">
    <property type="entry name" value="cupin_PMI_typeII_C"/>
    <property type="match status" value="1"/>
</dbReference>
<dbReference type="InterPro" id="IPR014710">
    <property type="entry name" value="RmlC-like_jellyroll"/>
</dbReference>
<evidence type="ECO:0000313" key="2">
    <source>
        <dbReference type="EMBL" id="GJD99614.1"/>
    </source>
</evidence>
<dbReference type="Pfam" id="PF01050">
    <property type="entry name" value="MannoseP_isomer"/>
    <property type="match status" value="1"/>
</dbReference>
<organism evidence="2 3">
    <name type="scientific">Methylobacterium isbiliense</name>
    <dbReference type="NCBI Taxonomy" id="315478"/>
    <lineage>
        <taxon>Bacteria</taxon>
        <taxon>Pseudomonadati</taxon>
        <taxon>Pseudomonadota</taxon>
        <taxon>Alphaproteobacteria</taxon>
        <taxon>Hyphomicrobiales</taxon>
        <taxon>Methylobacteriaceae</taxon>
        <taxon>Methylobacterium</taxon>
    </lineage>
</organism>
<proteinExistence type="predicted"/>
<dbReference type="PANTHER" id="PTHR46390">
    <property type="entry name" value="MANNOSE-1-PHOSPHATE GUANYLYLTRANSFERASE"/>
    <property type="match status" value="1"/>
</dbReference>
<dbReference type="InterPro" id="IPR011051">
    <property type="entry name" value="RmlC_Cupin_sf"/>
</dbReference>
<reference evidence="2" key="2">
    <citation type="submission" date="2021-08" db="EMBL/GenBank/DDBJ databases">
        <authorList>
            <person name="Tani A."/>
            <person name="Ola A."/>
            <person name="Ogura Y."/>
            <person name="Katsura K."/>
            <person name="Hayashi T."/>
        </authorList>
    </citation>
    <scope>NUCLEOTIDE SEQUENCE</scope>
    <source>
        <strain evidence="2">DSM 17168</strain>
    </source>
</reference>
<dbReference type="PANTHER" id="PTHR46390:SF1">
    <property type="entry name" value="MANNOSE-1-PHOSPHATE GUANYLYLTRANSFERASE"/>
    <property type="match status" value="1"/>
</dbReference>
<protein>
    <recommendedName>
        <fullName evidence="1">Mannose-6-phosphate isomerase type II C-terminal domain-containing protein</fullName>
    </recommendedName>
</protein>
<dbReference type="EMBL" id="BPQQ01000016">
    <property type="protein sequence ID" value="GJD99614.1"/>
    <property type="molecule type" value="Genomic_DNA"/>
</dbReference>